<reference evidence="2" key="1">
    <citation type="journal article" date="2021" name="Mol. Plant Pathol.">
        <title>A 20-kb lineage-specific genomic region tames virulence in pathogenic amphidiploid Verticillium longisporum.</title>
        <authorList>
            <person name="Harting R."/>
            <person name="Starke J."/>
            <person name="Kusch H."/>
            <person name="Poggeler S."/>
            <person name="Maurus I."/>
            <person name="Schluter R."/>
            <person name="Landesfeind M."/>
            <person name="Bulla I."/>
            <person name="Nowrousian M."/>
            <person name="de Jonge R."/>
            <person name="Stahlhut G."/>
            <person name="Hoff K.J."/>
            <person name="Asshauer K.P."/>
            <person name="Thurmer A."/>
            <person name="Stanke M."/>
            <person name="Daniel R."/>
            <person name="Morgenstern B."/>
            <person name="Thomma B.P.H.J."/>
            <person name="Kronstad J.W."/>
            <person name="Braus-Stromeyer S.A."/>
            <person name="Braus G.H."/>
        </authorList>
    </citation>
    <scope>NUCLEOTIDE SEQUENCE</scope>
    <source>
        <strain evidence="2">Vl32</strain>
    </source>
</reference>
<feature type="compositionally biased region" description="Basic residues" evidence="1">
    <location>
        <begin position="240"/>
        <end position="255"/>
    </location>
</feature>
<name>A0A8I2ZW77_VERLO</name>
<feature type="compositionally biased region" description="Low complexity" evidence="1">
    <location>
        <begin position="421"/>
        <end position="434"/>
    </location>
</feature>
<evidence type="ECO:0000313" key="2">
    <source>
        <dbReference type="EMBL" id="KAG7138948.1"/>
    </source>
</evidence>
<dbReference type="OrthoDB" id="3786931at2759"/>
<feature type="region of interest" description="Disordered" evidence="1">
    <location>
        <begin position="421"/>
        <end position="446"/>
    </location>
</feature>
<evidence type="ECO:0000256" key="1">
    <source>
        <dbReference type="SAM" id="MobiDB-lite"/>
    </source>
</evidence>
<feature type="compositionally biased region" description="Basic and acidic residues" evidence="1">
    <location>
        <begin position="564"/>
        <end position="573"/>
    </location>
</feature>
<evidence type="ECO:0000313" key="3">
    <source>
        <dbReference type="Proteomes" id="UP000689129"/>
    </source>
</evidence>
<feature type="region of interest" description="Disordered" evidence="1">
    <location>
        <begin position="235"/>
        <end position="404"/>
    </location>
</feature>
<dbReference type="Proteomes" id="UP000689129">
    <property type="component" value="Unassembled WGS sequence"/>
</dbReference>
<feature type="compositionally biased region" description="Low complexity" evidence="1">
    <location>
        <begin position="491"/>
        <end position="503"/>
    </location>
</feature>
<gene>
    <name evidence="2" type="ORF">HYQ45_003994</name>
</gene>
<dbReference type="AlphaFoldDB" id="A0A8I2ZW77"/>
<proteinExistence type="predicted"/>
<organism evidence="2 3">
    <name type="scientific">Verticillium longisporum</name>
    <name type="common">Verticillium dahliae var. longisporum</name>
    <dbReference type="NCBI Taxonomy" id="100787"/>
    <lineage>
        <taxon>Eukaryota</taxon>
        <taxon>Fungi</taxon>
        <taxon>Dikarya</taxon>
        <taxon>Ascomycota</taxon>
        <taxon>Pezizomycotina</taxon>
        <taxon>Sordariomycetes</taxon>
        <taxon>Hypocreomycetidae</taxon>
        <taxon>Glomerellales</taxon>
        <taxon>Plectosphaerellaceae</taxon>
        <taxon>Verticillium</taxon>
    </lineage>
</organism>
<protein>
    <submittedName>
        <fullName evidence="2">Uncharacterized protein</fullName>
    </submittedName>
</protein>
<feature type="compositionally biased region" description="Acidic residues" evidence="1">
    <location>
        <begin position="355"/>
        <end position="367"/>
    </location>
</feature>
<feature type="region of interest" description="Disordered" evidence="1">
    <location>
        <begin position="489"/>
        <end position="598"/>
    </location>
</feature>
<dbReference type="EMBL" id="JAEMWZ010000065">
    <property type="protein sequence ID" value="KAG7138948.1"/>
    <property type="molecule type" value="Genomic_DNA"/>
</dbReference>
<accession>A0A8I2ZW77</accession>
<feature type="compositionally biased region" description="Gly residues" evidence="1">
    <location>
        <begin position="581"/>
        <end position="598"/>
    </location>
</feature>
<sequence>MTDHHIEDFPTRAVQKLTAILTLPPQHGLVRPTAGWQASQSEAIANLPQTCRRPPVEGANPIKLLKRGLMKMSEKHSLPFVPDAAVLCQAHKELHPWRMRSLFLLLASECGIRSDRIRRHKGFDGIPPAQDVQDFVYRMTSIAGLWIAPADFAARFGFRPDVLRPLRSGCEACMLAVVGARAQLLVDLRANMLARSKRGYEPAFLRFVDAWIEWFGDDARAVFAESQALSDQLRQIRREMGRRRREKRRRARREGRRPEQGGGSKSRREDETTSEGYSMPRPPRPSDTARTGLTCTGDVPPFPEAHMTGARHGYESGELSTPPMSQVSHDVEPPTPMTPVGNPFAERAHLRADDEHDDEDDRDEDEAGPGWASQVGSYYFASDNNPGARAGWGQPRASSPSNAIHPAFQSALAANVAVSTGPVSGGAASAASRRAPTEWTDVTVRTERSRVSTVAGLTRDAVAPDAAPRAGRDDISVLRRQLEQVRLQTGVSPAPYASSSVYSTGTGVPRGQEMEPPARTRRRGSSAGDEFASRRNHFPPPPASRRRTVSEVSEATEGTVFEMFIRHHDEVRPGDSISTVGGSGRRTGGLGGLTRGGR</sequence>
<feature type="compositionally biased region" description="Polar residues" evidence="1">
    <location>
        <begin position="318"/>
        <end position="328"/>
    </location>
</feature>
<comment type="caution">
    <text evidence="2">The sequence shown here is derived from an EMBL/GenBank/DDBJ whole genome shotgun (WGS) entry which is preliminary data.</text>
</comment>